<dbReference type="Gene3D" id="3.30.160.60">
    <property type="entry name" value="Classic Zinc Finger"/>
    <property type="match status" value="1"/>
</dbReference>
<dbReference type="RefSeq" id="YP_010782307.1">
    <property type="nucleotide sequence ID" value="NC_075039.1"/>
</dbReference>
<evidence type="ECO:0000259" key="3">
    <source>
        <dbReference type="PROSITE" id="PS50157"/>
    </source>
</evidence>
<dbReference type="InterPro" id="IPR013087">
    <property type="entry name" value="Znf_C2H2_type"/>
</dbReference>
<feature type="domain" description="C2H2-type" evidence="3">
    <location>
        <begin position="4"/>
        <end position="24"/>
    </location>
</feature>
<dbReference type="GO" id="GO:0008270">
    <property type="term" value="F:zinc ion binding"/>
    <property type="evidence" value="ECO:0007669"/>
    <property type="project" value="UniProtKB-KW"/>
</dbReference>
<dbReference type="KEGG" id="vg:80519071"/>
<keyword evidence="2" id="KW-0175">Coiled coil</keyword>
<organism evidence="4">
    <name type="scientific">Tupanvirus soda lake</name>
    <dbReference type="NCBI Taxonomy" id="2126985"/>
    <lineage>
        <taxon>Viruses</taxon>
        <taxon>Varidnaviria</taxon>
        <taxon>Bamfordvirae</taxon>
        <taxon>Nucleocytoviricota</taxon>
        <taxon>Megaviricetes</taxon>
        <taxon>Imitervirales</taxon>
        <taxon>Mimiviridae</taxon>
        <taxon>Megamimivirinae</taxon>
        <taxon>Tupanvirus</taxon>
        <taxon>Tupanvirus salinum</taxon>
    </lineage>
</organism>
<dbReference type="EMBL" id="KY523104">
    <property type="protein sequence ID" value="QKU35634.1"/>
    <property type="molecule type" value="Genomic_DNA"/>
</dbReference>
<evidence type="ECO:0000256" key="1">
    <source>
        <dbReference type="PROSITE-ProRule" id="PRU00042"/>
    </source>
</evidence>
<keyword evidence="1" id="KW-0863">Zinc-finger</keyword>
<feature type="domain" description="C2H2-type" evidence="3">
    <location>
        <begin position="51"/>
        <end position="80"/>
    </location>
</feature>
<evidence type="ECO:0000313" key="4">
    <source>
        <dbReference type="EMBL" id="QKU35634.1"/>
    </source>
</evidence>
<name>A0A6N1NMH9_9VIRU</name>
<protein>
    <recommendedName>
        <fullName evidence="3">C2H2-type domain-containing protein</fullName>
    </recommendedName>
</protein>
<accession>A0A6N1NMH9</accession>
<reference evidence="4" key="2">
    <citation type="journal article" date="2018" name="Nat. Commun.">
        <title>Tailed giant Tupanvirus possesses the most complete translational apparatus of the known virosphere.</title>
        <authorList>
            <person name="Abrahao J."/>
            <person name="Silva L."/>
            <person name="Silva L.S."/>
            <person name="Khalil J.Y.B."/>
            <person name="Rodrigues R."/>
            <person name="Arantes T."/>
            <person name="Assis F."/>
            <person name="Boratto P."/>
            <person name="Andrade M."/>
            <person name="Kroon E.G."/>
            <person name="Ribeiro B."/>
            <person name="Bergier I."/>
            <person name="Seligmann H."/>
            <person name="Ghigo E."/>
            <person name="Colson P."/>
            <person name="Levasseur A."/>
            <person name="Kroemer G."/>
            <person name="Raoult D."/>
            <person name="La Scola B."/>
        </authorList>
    </citation>
    <scope>NUCLEOTIDE SEQUENCE [LARGE SCALE GENOMIC DNA]</scope>
    <source>
        <strain evidence="4">Soda lake</strain>
    </source>
</reference>
<keyword evidence="1" id="KW-0479">Metal-binding</keyword>
<dbReference type="SUPFAM" id="SSF57667">
    <property type="entry name" value="beta-beta-alpha zinc fingers"/>
    <property type="match status" value="1"/>
</dbReference>
<evidence type="ECO:0000256" key="2">
    <source>
        <dbReference type="SAM" id="Coils"/>
    </source>
</evidence>
<dbReference type="PROSITE" id="PS50157">
    <property type="entry name" value="ZINC_FINGER_C2H2_2"/>
    <property type="match status" value="2"/>
</dbReference>
<sequence>MTVYECKRCGKHFYNKEHLDRHYKRIIPCSTINVKKNHDDNNENKIIHKENYCKKCNKYFSRPYTLKRHQETICNKKNKPQINKNNAKTIKGDINQNIINGDHNNITIKQYNLFPFGKDGIDCLTIPEKIAIFESDENPMEMIIIKVNLDPVKIDHHNIGYPDKNSGYGIIFDGDQWLTERIEVIMEVLLESKEQDLLKIHDEIKHILRDDKNDDIKDTLDNLNKKLRPTNKIDATSKRNLIAHLKKHFYNNKELALTAKKNTFLTKIQKNKSKHNFENVLKEGYTLADAERIIQENKEKSRRLNLKKEMAKNLMQQMEEISKNDYLALASHIDQISDGNVMDIILRLLNKSYCFGNDFNSEIIKKEIEKDTQINLLLQ</sequence>
<dbReference type="Pfam" id="PF00096">
    <property type="entry name" value="zf-C2H2"/>
    <property type="match status" value="2"/>
</dbReference>
<feature type="coiled-coil region" evidence="2">
    <location>
        <begin position="287"/>
        <end position="324"/>
    </location>
</feature>
<reference evidence="4" key="1">
    <citation type="submission" date="2017-01" db="EMBL/GenBank/DDBJ databases">
        <authorList>
            <person name="Assis F.L."/>
            <person name="Abrahao J.S."/>
            <person name="Silva L."/>
            <person name="Khalil J.B."/>
            <person name="Rodrigues R."/>
            <person name="Silva L.S."/>
            <person name="Arantes T."/>
            <person name="Boratto P."/>
            <person name="Andrade M."/>
            <person name="Kroon E.G."/>
            <person name="Ribeiro B."/>
            <person name="Bergier I."/>
            <person name="Seligmann H."/>
            <person name="Ghigo E."/>
            <person name="Colson P."/>
            <person name="Levasseur A."/>
            <person name="Raoult D."/>
            <person name="Scola B.L."/>
        </authorList>
    </citation>
    <scope>NUCLEOTIDE SEQUENCE</scope>
    <source>
        <strain evidence="4">Soda lake</strain>
    </source>
</reference>
<keyword evidence="1" id="KW-0862">Zinc</keyword>
<proteinExistence type="predicted"/>
<dbReference type="InterPro" id="IPR036236">
    <property type="entry name" value="Znf_C2H2_sf"/>
</dbReference>
<dbReference type="GeneID" id="80519071"/>